<evidence type="ECO:0000259" key="6">
    <source>
        <dbReference type="PROSITE" id="PS50245"/>
    </source>
</evidence>
<evidence type="ECO:0000259" key="5">
    <source>
        <dbReference type="PROSITE" id="PS50053"/>
    </source>
</evidence>
<dbReference type="PANTHER" id="PTHR18916">
    <property type="entry name" value="DYNACTIN 1-RELATED MICROTUBULE-BINDING"/>
    <property type="match status" value="1"/>
</dbReference>
<dbReference type="InterPro" id="IPR000626">
    <property type="entry name" value="Ubiquitin-like_dom"/>
</dbReference>
<dbReference type="GO" id="GO:0043014">
    <property type="term" value="F:alpha-tubulin binding"/>
    <property type="evidence" value="ECO:0007669"/>
    <property type="project" value="InterPro"/>
</dbReference>
<evidence type="ECO:0000256" key="2">
    <source>
        <dbReference type="ARBA" id="ARBA00022490"/>
    </source>
</evidence>
<dbReference type="OrthoDB" id="2130750at2759"/>
<evidence type="ECO:0000256" key="3">
    <source>
        <dbReference type="ARBA" id="ARBA00023186"/>
    </source>
</evidence>
<dbReference type="SUPFAM" id="SSF54236">
    <property type="entry name" value="Ubiquitin-like"/>
    <property type="match status" value="1"/>
</dbReference>
<dbReference type="CDD" id="cd01789">
    <property type="entry name" value="Ubl_TBCB"/>
    <property type="match status" value="1"/>
</dbReference>
<dbReference type="FunFam" id="2.30.30.190:FF:000013">
    <property type="entry name" value="Tubulin-folding cofactor B"/>
    <property type="match status" value="1"/>
</dbReference>
<dbReference type="GO" id="GO:0007023">
    <property type="term" value="P:post-chaperonin tubulin folding pathway"/>
    <property type="evidence" value="ECO:0007669"/>
    <property type="project" value="InterPro"/>
</dbReference>
<comment type="similarity">
    <text evidence="4">Belongs to the TBCB family.</text>
</comment>
<dbReference type="GO" id="GO:0031122">
    <property type="term" value="P:cytoplasmic microtubule organization"/>
    <property type="evidence" value="ECO:0007669"/>
    <property type="project" value="TreeGrafter"/>
</dbReference>
<dbReference type="Proteomes" id="UP000053815">
    <property type="component" value="Unassembled WGS sequence"/>
</dbReference>
<dbReference type="GO" id="GO:0005829">
    <property type="term" value="C:cytosol"/>
    <property type="evidence" value="ECO:0007669"/>
    <property type="project" value="UniProtKB-ARBA"/>
</dbReference>
<dbReference type="InterPro" id="IPR036859">
    <property type="entry name" value="CAP-Gly_dom_sf"/>
</dbReference>
<dbReference type="GO" id="GO:0005634">
    <property type="term" value="C:nucleus"/>
    <property type="evidence" value="ECO:0007669"/>
    <property type="project" value="TreeGrafter"/>
</dbReference>
<dbReference type="PROSITE" id="PS50053">
    <property type="entry name" value="UBIQUITIN_2"/>
    <property type="match status" value="1"/>
</dbReference>
<dbReference type="Gene3D" id="2.30.30.190">
    <property type="entry name" value="CAP Gly-rich-like domain"/>
    <property type="match status" value="1"/>
</dbReference>
<evidence type="ECO:0000313" key="8">
    <source>
        <dbReference type="Proteomes" id="UP000053815"/>
    </source>
</evidence>
<dbReference type="SUPFAM" id="SSF74924">
    <property type="entry name" value="Cap-Gly domain"/>
    <property type="match status" value="1"/>
</dbReference>
<name>A0A0C9N510_9FUNG</name>
<gene>
    <name evidence="7" type="ORF">MAM1_0281c09194</name>
</gene>
<keyword evidence="3" id="KW-0143">Chaperone</keyword>
<dbReference type="Pfam" id="PF14560">
    <property type="entry name" value="Ubiquitin_2"/>
    <property type="match status" value="1"/>
</dbReference>
<comment type="subcellular location">
    <subcellularLocation>
        <location evidence="1">Cytoplasm</location>
    </subcellularLocation>
</comment>
<dbReference type="AlphaFoldDB" id="A0A0C9N510"/>
<dbReference type="GO" id="GO:0035371">
    <property type="term" value="C:microtubule plus-end"/>
    <property type="evidence" value="ECO:0007669"/>
    <property type="project" value="TreeGrafter"/>
</dbReference>
<dbReference type="PANTHER" id="PTHR18916:SF85">
    <property type="entry name" value="TUBULIN-FOLDING COFACTOR B"/>
    <property type="match status" value="1"/>
</dbReference>
<evidence type="ECO:0000256" key="1">
    <source>
        <dbReference type="ARBA" id="ARBA00004496"/>
    </source>
</evidence>
<evidence type="ECO:0000313" key="7">
    <source>
        <dbReference type="EMBL" id="GAN09663.1"/>
    </source>
</evidence>
<protein>
    <submittedName>
        <fullName evidence="7">Tubulin folding cofactor B</fullName>
    </submittedName>
</protein>
<dbReference type="GO" id="GO:0051010">
    <property type="term" value="F:microtubule plus-end binding"/>
    <property type="evidence" value="ECO:0007669"/>
    <property type="project" value="TreeGrafter"/>
</dbReference>
<sequence>MSIVTLFVDTSDEKVSSERRFDKSLTISQLKYKLEPITGIPYSTQKIDLYQGNNLQGSLDDESKMLGAYPVEDYMRIHITDTNPHRVKNQYTDVSLVEKFELTEDEYEKRTDTVRAFKERNKLGRFSSEAAAKEEAIEAAYENAAKQIKIGDRCEVLGDDYTAQRLGTVKYVGETKFQPGLWVGIQYDEPLGKNDGSVQGERYFECPPKYGGFVRPTKVNVGDFPEDELLLTDDELEEM</sequence>
<dbReference type="GO" id="GO:0005938">
    <property type="term" value="C:cell cortex"/>
    <property type="evidence" value="ECO:0007669"/>
    <property type="project" value="TreeGrafter"/>
</dbReference>
<dbReference type="InterPro" id="IPR045172">
    <property type="entry name" value="TBCB_Ubl"/>
</dbReference>
<proteinExistence type="inferred from homology"/>
<dbReference type="STRING" id="91626.A0A0C9N510"/>
<dbReference type="Gene3D" id="3.10.20.90">
    <property type="entry name" value="Phosphatidylinositol 3-kinase Catalytic Subunit, Chain A, domain 1"/>
    <property type="match status" value="1"/>
</dbReference>
<dbReference type="EMBL" id="DF836570">
    <property type="protein sequence ID" value="GAN09663.1"/>
    <property type="molecule type" value="Genomic_DNA"/>
</dbReference>
<dbReference type="InterPro" id="IPR029071">
    <property type="entry name" value="Ubiquitin-like_domsf"/>
</dbReference>
<accession>A0A0C9N510</accession>
<dbReference type="GO" id="GO:0007021">
    <property type="term" value="P:tubulin complex assembly"/>
    <property type="evidence" value="ECO:0007669"/>
    <property type="project" value="InterPro"/>
</dbReference>
<dbReference type="SMART" id="SM01052">
    <property type="entry name" value="CAP_GLY"/>
    <property type="match status" value="1"/>
</dbReference>
<evidence type="ECO:0000256" key="4">
    <source>
        <dbReference type="ARBA" id="ARBA00025779"/>
    </source>
</evidence>
<keyword evidence="2" id="KW-0963">Cytoplasm</keyword>
<dbReference type="InterPro" id="IPR000938">
    <property type="entry name" value="CAP-Gly_domain"/>
</dbReference>
<organism evidence="7">
    <name type="scientific">Mucor ambiguus</name>
    <dbReference type="NCBI Taxonomy" id="91626"/>
    <lineage>
        <taxon>Eukaryota</taxon>
        <taxon>Fungi</taxon>
        <taxon>Fungi incertae sedis</taxon>
        <taxon>Mucoromycota</taxon>
        <taxon>Mucoromycotina</taxon>
        <taxon>Mucoromycetes</taxon>
        <taxon>Mucorales</taxon>
        <taxon>Mucorineae</taxon>
        <taxon>Mucoraceae</taxon>
        <taxon>Mucor</taxon>
    </lineage>
</organism>
<dbReference type="Pfam" id="PF01302">
    <property type="entry name" value="CAP_GLY"/>
    <property type="match status" value="1"/>
</dbReference>
<keyword evidence="8" id="KW-1185">Reference proteome</keyword>
<dbReference type="PROSITE" id="PS50245">
    <property type="entry name" value="CAP_GLY_2"/>
    <property type="match status" value="1"/>
</dbReference>
<feature type="domain" description="CAP-Gly" evidence="6">
    <location>
        <begin position="173"/>
        <end position="215"/>
    </location>
</feature>
<dbReference type="PROSITE" id="PS00845">
    <property type="entry name" value="CAP_GLY_1"/>
    <property type="match status" value="1"/>
</dbReference>
<feature type="domain" description="Ubiquitin-like" evidence="5">
    <location>
        <begin position="4"/>
        <end position="79"/>
    </location>
</feature>
<reference evidence="7" key="1">
    <citation type="submission" date="2014-09" db="EMBL/GenBank/DDBJ databases">
        <title>Draft genome sequence of an oleaginous Mucoromycotina fungus Mucor ambiguus NBRC6742.</title>
        <authorList>
            <person name="Takeda I."/>
            <person name="Yamane N."/>
            <person name="Morita T."/>
            <person name="Tamano K."/>
            <person name="Machida M."/>
            <person name="Baker S."/>
            <person name="Koike H."/>
        </authorList>
    </citation>
    <scope>NUCLEOTIDE SEQUENCE</scope>
    <source>
        <strain evidence="7">NBRC 6742</strain>
    </source>
</reference>